<evidence type="ECO:0000313" key="1">
    <source>
        <dbReference type="EMBL" id="KAJ1160999.1"/>
    </source>
</evidence>
<dbReference type="EMBL" id="JANPWB010000008">
    <property type="protein sequence ID" value="KAJ1160999.1"/>
    <property type="molecule type" value="Genomic_DNA"/>
</dbReference>
<dbReference type="AlphaFoldDB" id="A0AAV7SBS1"/>
<comment type="caution">
    <text evidence="1">The sequence shown here is derived from an EMBL/GenBank/DDBJ whole genome shotgun (WGS) entry which is preliminary data.</text>
</comment>
<proteinExistence type="predicted"/>
<name>A0AAV7SBS1_PLEWA</name>
<organism evidence="1 2">
    <name type="scientific">Pleurodeles waltl</name>
    <name type="common">Iberian ribbed newt</name>
    <dbReference type="NCBI Taxonomy" id="8319"/>
    <lineage>
        <taxon>Eukaryota</taxon>
        <taxon>Metazoa</taxon>
        <taxon>Chordata</taxon>
        <taxon>Craniata</taxon>
        <taxon>Vertebrata</taxon>
        <taxon>Euteleostomi</taxon>
        <taxon>Amphibia</taxon>
        <taxon>Batrachia</taxon>
        <taxon>Caudata</taxon>
        <taxon>Salamandroidea</taxon>
        <taxon>Salamandridae</taxon>
        <taxon>Pleurodelinae</taxon>
        <taxon>Pleurodeles</taxon>
    </lineage>
</organism>
<dbReference type="Proteomes" id="UP001066276">
    <property type="component" value="Chromosome 4_2"/>
</dbReference>
<gene>
    <name evidence="1" type="ORF">NDU88_001488</name>
</gene>
<accession>A0AAV7SBS1</accession>
<reference evidence="1" key="1">
    <citation type="journal article" date="2022" name="bioRxiv">
        <title>Sequencing and chromosome-scale assembly of the giantPleurodeles waltlgenome.</title>
        <authorList>
            <person name="Brown T."/>
            <person name="Elewa A."/>
            <person name="Iarovenko S."/>
            <person name="Subramanian E."/>
            <person name="Araus A.J."/>
            <person name="Petzold A."/>
            <person name="Susuki M."/>
            <person name="Suzuki K.-i.T."/>
            <person name="Hayashi T."/>
            <person name="Toyoda A."/>
            <person name="Oliveira C."/>
            <person name="Osipova E."/>
            <person name="Leigh N.D."/>
            <person name="Simon A."/>
            <person name="Yun M.H."/>
        </authorList>
    </citation>
    <scope>NUCLEOTIDE SEQUENCE</scope>
    <source>
        <strain evidence="1">20211129_DDA</strain>
        <tissue evidence="1">Liver</tissue>
    </source>
</reference>
<evidence type="ECO:0000313" key="2">
    <source>
        <dbReference type="Proteomes" id="UP001066276"/>
    </source>
</evidence>
<keyword evidence="2" id="KW-1185">Reference proteome</keyword>
<protein>
    <submittedName>
        <fullName evidence="1">Uncharacterized protein</fullName>
    </submittedName>
</protein>
<sequence>MTISHEIGLDNKSETELLDLIGTWSSSTSFRVVRWTRSDLQNCKASSKKEIALAVSNVAVSNSQLFDTEFEATVGTLYHHGHAVIGEKENYGSVNPKCVL</sequence>